<feature type="transmembrane region" description="Helical" evidence="6">
    <location>
        <begin position="153"/>
        <end position="172"/>
    </location>
</feature>
<dbReference type="EMBL" id="FNWO01000020">
    <property type="protein sequence ID" value="SEH64381.1"/>
    <property type="molecule type" value="Genomic_DNA"/>
</dbReference>
<comment type="catalytic activity">
    <reaction evidence="1">
        <text>ATP + protein L-histidine = ADP + protein N-phospho-L-histidine.</text>
        <dbReference type="EC" id="2.7.13.3"/>
    </reaction>
</comment>
<evidence type="ECO:0000256" key="2">
    <source>
        <dbReference type="ARBA" id="ARBA00012438"/>
    </source>
</evidence>
<dbReference type="Gene3D" id="3.30.450.20">
    <property type="entry name" value="PAS domain"/>
    <property type="match status" value="3"/>
</dbReference>
<dbReference type="Pfam" id="PF00512">
    <property type="entry name" value="HisKA"/>
    <property type="match status" value="1"/>
</dbReference>
<dbReference type="RefSeq" id="WP_074770566.1">
    <property type="nucleotide sequence ID" value="NZ_FNWO01000020.1"/>
</dbReference>
<evidence type="ECO:0000256" key="6">
    <source>
        <dbReference type="SAM" id="Phobius"/>
    </source>
</evidence>
<protein>
    <recommendedName>
        <fullName evidence="2">histidine kinase</fullName>
        <ecNumber evidence="2">2.7.13.3</ecNumber>
    </recommendedName>
</protein>
<dbReference type="CDD" id="cd00082">
    <property type="entry name" value="HisKA"/>
    <property type="match status" value="1"/>
</dbReference>
<dbReference type="AlphaFoldDB" id="A0A1H6JQG4"/>
<dbReference type="InterPro" id="IPR001610">
    <property type="entry name" value="PAC"/>
</dbReference>
<dbReference type="GO" id="GO:0000155">
    <property type="term" value="F:phosphorelay sensor kinase activity"/>
    <property type="evidence" value="ECO:0007669"/>
    <property type="project" value="InterPro"/>
</dbReference>
<dbReference type="Proteomes" id="UP000182983">
    <property type="component" value="Unassembled WGS sequence"/>
</dbReference>
<dbReference type="PRINTS" id="PR00344">
    <property type="entry name" value="BCTRLSENSOR"/>
</dbReference>
<dbReference type="InterPro" id="IPR013767">
    <property type="entry name" value="PAS_fold"/>
</dbReference>
<feature type="domain" description="PAC" evidence="9">
    <location>
        <begin position="321"/>
        <end position="373"/>
    </location>
</feature>
<dbReference type="InterPro" id="IPR036890">
    <property type="entry name" value="HATPase_C_sf"/>
</dbReference>
<name>A0A1H6JQG4_MAGFU</name>
<accession>A0A1H6JQG4</accession>
<dbReference type="SUPFAM" id="SSF55874">
    <property type="entry name" value="ATPase domain of HSP90 chaperone/DNA topoisomerase II/histidine kinase"/>
    <property type="match status" value="1"/>
</dbReference>
<dbReference type="SUPFAM" id="SSF47384">
    <property type="entry name" value="Homodimeric domain of signal transducing histidine kinase"/>
    <property type="match status" value="1"/>
</dbReference>
<feature type="transmembrane region" description="Helical" evidence="6">
    <location>
        <begin position="94"/>
        <end position="115"/>
    </location>
</feature>
<dbReference type="FunFam" id="3.30.565.10:FF:000006">
    <property type="entry name" value="Sensor histidine kinase WalK"/>
    <property type="match status" value="1"/>
</dbReference>
<evidence type="ECO:0000259" key="7">
    <source>
        <dbReference type="PROSITE" id="PS50109"/>
    </source>
</evidence>
<keyword evidence="6" id="KW-0472">Membrane</keyword>
<dbReference type="Pfam" id="PF02518">
    <property type="entry name" value="HATPase_c"/>
    <property type="match status" value="1"/>
</dbReference>
<keyword evidence="5" id="KW-0418">Kinase</keyword>
<dbReference type="CDD" id="cd16921">
    <property type="entry name" value="HATPase_FilI-like"/>
    <property type="match status" value="1"/>
</dbReference>
<evidence type="ECO:0000313" key="11">
    <source>
        <dbReference type="Proteomes" id="UP000182983"/>
    </source>
</evidence>
<dbReference type="InterPro" id="IPR003594">
    <property type="entry name" value="HATPase_dom"/>
</dbReference>
<evidence type="ECO:0000313" key="10">
    <source>
        <dbReference type="EMBL" id="SEH64381.1"/>
    </source>
</evidence>
<dbReference type="PANTHER" id="PTHR43304:SF1">
    <property type="entry name" value="PAC DOMAIN-CONTAINING PROTEIN"/>
    <property type="match status" value="1"/>
</dbReference>
<organism evidence="10 11">
    <name type="scientific">Magnetospirillum fulvum</name>
    <name type="common">Rhodospirillum fulvum</name>
    <dbReference type="NCBI Taxonomy" id="1082"/>
    <lineage>
        <taxon>Bacteria</taxon>
        <taxon>Pseudomonadati</taxon>
        <taxon>Pseudomonadota</taxon>
        <taxon>Alphaproteobacteria</taxon>
        <taxon>Rhodospirillales</taxon>
        <taxon>Rhodospirillaceae</taxon>
        <taxon>Magnetospirillum</taxon>
    </lineage>
</organism>
<dbReference type="Gene3D" id="3.30.565.10">
    <property type="entry name" value="Histidine kinase-like ATPase, C-terminal domain"/>
    <property type="match status" value="1"/>
</dbReference>
<dbReference type="PROSITE" id="PS50112">
    <property type="entry name" value="PAS"/>
    <property type="match status" value="3"/>
</dbReference>
<dbReference type="PROSITE" id="PS50113">
    <property type="entry name" value="PAC"/>
    <property type="match status" value="3"/>
</dbReference>
<feature type="domain" description="PAS" evidence="8">
    <location>
        <begin position="499"/>
        <end position="569"/>
    </location>
</feature>
<evidence type="ECO:0000256" key="4">
    <source>
        <dbReference type="ARBA" id="ARBA00022679"/>
    </source>
</evidence>
<dbReference type="SMART" id="SM00388">
    <property type="entry name" value="HisKA"/>
    <property type="match status" value="1"/>
</dbReference>
<evidence type="ECO:0000259" key="9">
    <source>
        <dbReference type="PROSITE" id="PS50113"/>
    </source>
</evidence>
<dbReference type="SMART" id="SM00387">
    <property type="entry name" value="HATPase_c"/>
    <property type="match status" value="1"/>
</dbReference>
<dbReference type="Pfam" id="PF08448">
    <property type="entry name" value="PAS_4"/>
    <property type="match status" value="2"/>
</dbReference>
<feature type="transmembrane region" description="Helical" evidence="6">
    <location>
        <begin position="66"/>
        <end position="87"/>
    </location>
</feature>
<dbReference type="Pfam" id="PF00989">
    <property type="entry name" value="PAS"/>
    <property type="match status" value="1"/>
</dbReference>
<dbReference type="PROSITE" id="PS50109">
    <property type="entry name" value="HIS_KIN"/>
    <property type="match status" value="1"/>
</dbReference>
<keyword evidence="6" id="KW-0812">Transmembrane</keyword>
<dbReference type="PANTHER" id="PTHR43304">
    <property type="entry name" value="PHYTOCHROME-LIKE PROTEIN CPH1"/>
    <property type="match status" value="1"/>
</dbReference>
<dbReference type="SMART" id="SM00091">
    <property type="entry name" value="PAS"/>
    <property type="match status" value="3"/>
</dbReference>
<dbReference type="InterPro" id="IPR005467">
    <property type="entry name" value="His_kinase_dom"/>
</dbReference>
<reference evidence="11" key="1">
    <citation type="submission" date="2016-10" db="EMBL/GenBank/DDBJ databases">
        <authorList>
            <person name="Varghese N."/>
            <person name="Submissions S."/>
        </authorList>
    </citation>
    <scope>NUCLEOTIDE SEQUENCE [LARGE SCALE GENOMIC DNA]</scope>
    <source>
        <strain evidence="11">DSM 13234</strain>
    </source>
</reference>
<dbReference type="OrthoDB" id="7313492at2"/>
<dbReference type="GO" id="GO:0006355">
    <property type="term" value="P:regulation of DNA-templated transcription"/>
    <property type="evidence" value="ECO:0007669"/>
    <property type="project" value="InterPro"/>
</dbReference>
<feature type="domain" description="PAC" evidence="9">
    <location>
        <begin position="446"/>
        <end position="498"/>
    </location>
</feature>
<dbReference type="InterPro" id="IPR004358">
    <property type="entry name" value="Sig_transdc_His_kin-like_C"/>
</dbReference>
<feature type="transmembrane region" description="Helical" evidence="6">
    <location>
        <begin position="40"/>
        <end position="60"/>
    </location>
</feature>
<dbReference type="EC" id="2.7.13.3" evidence="2"/>
<evidence type="ECO:0000256" key="5">
    <source>
        <dbReference type="ARBA" id="ARBA00022777"/>
    </source>
</evidence>
<evidence type="ECO:0000259" key="8">
    <source>
        <dbReference type="PROSITE" id="PS50112"/>
    </source>
</evidence>
<feature type="transmembrane region" description="Helical" evidence="6">
    <location>
        <begin position="6"/>
        <end position="28"/>
    </location>
</feature>
<dbReference type="CDD" id="cd00130">
    <property type="entry name" value="PAS"/>
    <property type="match status" value="3"/>
</dbReference>
<keyword evidence="6" id="KW-1133">Transmembrane helix</keyword>
<dbReference type="InterPro" id="IPR013656">
    <property type="entry name" value="PAS_4"/>
</dbReference>
<dbReference type="InterPro" id="IPR035965">
    <property type="entry name" value="PAS-like_dom_sf"/>
</dbReference>
<feature type="domain" description="PAS" evidence="8">
    <location>
        <begin position="374"/>
        <end position="428"/>
    </location>
</feature>
<dbReference type="PROSITE" id="PS51257">
    <property type="entry name" value="PROKAR_LIPOPROTEIN"/>
    <property type="match status" value="1"/>
</dbReference>
<dbReference type="InterPro" id="IPR036097">
    <property type="entry name" value="HisK_dim/P_sf"/>
</dbReference>
<keyword evidence="3" id="KW-0597">Phosphoprotein</keyword>
<dbReference type="InterPro" id="IPR000014">
    <property type="entry name" value="PAS"/>
</dbReference>
<keyword evidence="4" id="KW-0808">Transferase</keyword>
<feature type="transmembrane region" description="Helical" evidence="6">
    <location>
        <begin position="121"/>
        <end position="141"/>
    </location>
</feature>
<dbReference type="InterPro" id="IPR052162">
    <property type="entry name" value="Sensor_kinase/Photoreceptor"/>
</dbReference>
<evidence type="ECO:0000256" key="3">
    <source>
        <dbReference type="ARBA" id="ARBA00022553"/>
    </source>
</evidence>
<dbReference type="InterPro" id="IPR000700">
    <property type="entry name" value="PAS-assoc_C"/>
</dbReference>
<sequence>MLRLDVGTLAFSAATLSLAACLVILVFGRARQGDRRWVPFAVSTGLYGVGVLLILLQDLLSRDVAIVSGNLLVMLSAVAIHVGACGLAGRREVWWPHVLILVLFVVGMAATLGPWDSVNVRIGFISLARLPILLHAAWILVQARRADPAAGAPLIAGVLIVWSLVLLLRGVAVMTIEGPIADFPTMDGAQAFYYTISSFGNLLIAVALLRMDGEMVSAALKAQVARQTEALERRIAQHDAARRVIRSQLALRDALIDTLPGPVFAKSVDGGFLTVNRAFERALGLNRDSLVGKTSFDFNPFALAELHIEADRAALADDSHQAYEAPIRFADGSLHRMLFSKTRFLDADGSVAGIVGAMTDITELARVTDDLRRSESDLRAILDNMTDVFYRSDSDGRISMLSRSVETVLGYTVEELLGQPTMVAMIDPALRSSILTAMLANGGSVTDYEFQMRHKDGHPVWVSASTRILGEAKGHFTGSEGTLRLIEDRKRAEAVLQESQALIQVLLNCSVDATLLIEADGTMLACNAVLSERLGIAVETMIGCNLWGLFPPEVSAARRAVVATVIETGTPGRIVDRRAGRVFDNTIHPVVNGAGTVTRVAVFSRDITDQTEAEARIARHIAEVHRSNEELEQFAYVASHDLREPLRMISSYLSLIERRYATNLDEDGRQFLDYARDGAQRMDRLVLDLLDYARIERGGDPIVPVDVRSTIDQAIRDLGSAIAESGAQITVEEPDRLPRVLGDGAQLTRLFQNLIGNALKYRLPDRPPEIRLSCRREGAEWRFDVADNGIGIEPAYFDRIFRIFQRLHPQGRYDGTGIGLAICKRIVDRHGGRIWVESTPGQGSVFSFTLPAA</sequence>
<proteinExistence type="predicted"/>
<dbReference type="SMART" id="SM00086">
    <property type="entry name" value="PAC"/>
    <property type="match status" value="3"/>
</dbReference>
<keyword evidence="11" id="KW-1185">Reference proteome</keyword>
<dbReference type="SUPFAM" id="SSF55785">
    <property type="entry name" value="PYP-like sensor domain (PAS domain)"/>
    <property type="match status" value="3"/>
</dbReference>
<feature type="domain" description="PAC" evidence="9">
    <location>
        <begin position="568"/>
        <end position="619"/>
    </location>
</feature>
<dbReference type="Gene3D" id="1.10.287.130">
    <property type="match status" value="1"/>
</dbReference>
<gene>
    <name evidence="10" type="ORF">SAMN04244559_03286</name>
</gene>
<dbReference type="InterPro" id="IPR003661">
    <property type="entry name" value="HisK_dim/P_dom"/>
</dbReference>
<feature type="domain" description="PAS" evidence="8">
    <location>
        <begin position="255"/>
        <end position="326"/>
    </location>
</feature>
<dbReference type="NCBIfam" id="TIGR00229">
    <property type="entry name" value="sensory_box"/>
    <property type="match status" value="3"/>
</dbReference>
<evidence type="ECO:0000256" key="1">
    <source>
        <dbReference type="ARBA" id="ARBA00000085"/>
    </source>
</evidence>
<feature type="domain" description="Histidine kinase" evidence="7">
    <location>
        <begin position="637"/>
        <end position="853"/>
    </location>
</feature>